<dbReference type="AlphaFoldDB" id="A0A3N4IPG5"/>
<sequence length="597" mass="66903">MTWPEPEMPSPFSASAAEKIWRSVALQIEKINIELIPNEEFQAFWGNPSLHLLSIVTAGDANVMNLSMLRLVKTVLTELKENPDRLPMEWNNFEDNMRSILELMVESNAFSFGYIRSCGGFYCGLAVLAMVLRDKILIPPPRTVCGIRMNSCIVFPEATEHWQDQPSFSFMVDWLPCQMLPQMPVLMADEKQLMANAYCEKHKTDVALTHVDFGFDNFRISVLVVYTNTSFEVTKVGFPVPFVHKIEDLSKLAPSIQPEYEDCMTLFDENIDKAQRVDWRGSLLFYKQVSLSVEGWPDRELYHGRSIGNAGKVHRGSFGIYVEEVEDGTADGISEPKSSTKSFRPIFLTAGNAAPVSKGAMQAPSGLDIALQLKRNWDYRNDCFKSLEAVDKILASVQTVGTTLASRMTTSTRGFREDWALCESSLDEKAYNGFDPDDSLTDTMLVRLDSSLDIASHLEYLDHVAGSADAEMDRQERVAMCGATTGGTGGTVSPEYFDLYQYKKDCSGSQGREAGTEGRVSRCRLQIVLPYIDREFAASGDEGSAVFKLRWLEDRPELVFVGLLVSILQVEGAGLMIPQSELWRQIEESTGKRYRVV</sequence>
<dbReference type="EMBL" id="ML119646">
    <property type="protein sequence ID" value="RPA87829.1"/>
    <property type="molecule type" value="Genomic_DNA"/>
</dbReference>
<dbReference type="Proteomes" id="UP000275078">
    <property type="component" value="Unassembled WGS sequence"/>
</dbReference>
<keyword evidence="2" id="KW-1185">Reference proteome</keyword>
<name>A0A3N4IPG5_ASCIM</name>
<organism evidence="1 2">
    <name type="scientific">Ascobolus immersus RN42</name>
    <dbReference type="NCBI Taxonomy" id="1160509"/>
    <lineage>
        <taxon>Eukaryota</taxon>
        <taxon>Fungi</taxon>
        <taxon>Dikarya</taxon>
        <taxon>Ascomycota</taxon>
        <taxon>Pezizomycotina</taxon>
        <taxon>Pezizomycetes</taxon>
        <taxon>Pezizales</taxon>
        <taxon>Ascobolaceae</taxon>
        <taxon>Ascobolus</taxon>
    </lineage>
</organism>
<evidence type="ECO:0000313" key="1">
    <source>
        <dbReference type="EMBL" id="RPA87829.1"/>
    </source>
</evidence>
<accession>A0A3N4IPG5</accession>
<evidence type="ECO:0000313" key="2">
    <source>
        <dbReference type="Proteomes" id="UP000275078"/>
    </source>
</evidence>
<proteinExistence type="predicted"/>
<dbReference type="OrthoDB" id="4526194at2759"/>
<protein>
    <submittedName>
        <fullName evidence="1">Uncharacterized protein</fullName>
    </submittedName>
</protein>
<gene>
    <name evidence="1" type="ORF">BJ508DRAFT_342510</name>
</gene>
<reference evidence="1 2" key="1">
    <citation type="journal article" date="2018" name="Nat. Ecol. Evol.">
        <title>Pezizomycetes genomes reveal the molecular basis of ectomycorrhizal truffle lifestyle.</title>
        <authorList>
            <person name="Murat C."/>
            <person name="Payen T."/>
            <person name="Noel B."/>
            <person name="Kuo A."/>
            <person name="Morin E."/>
            <person name="Chen J."/>
            <person name="Kohler A."/>
            <person name="Krizsan K."/>
            <person name="Balestrini R."/>
            <person name="Da Silva C."/>
            <person name="Montanini B."/>
            <person name="Hainaut M."/>
            <person name="Levati E."/>
            <person name="Barry K.W."/>
            <person name="Belfiori B."/>
            <person name="Cichocki N."/>
            <person name="Clum A."/>
            <person name="Dockter R.B."/>
            <person name="Fauchery L."/>
            <person name="Guy J."/>
            <person name="Iotti M."/>
            <person name="Le Tacon F."/>
            <person name="Lindquist E.A."/>
            <person name="Lipzen A."/>
            <person name="Malagnac F."/>
            <person name="Mello A."/>
            <person name="Molinier V."/>
            <person name="Miyauchi S."/>
            <person name="Poulain J."/>
            <person name="Riccioni C."/>
            <person name="Rubini A."/>
            <person name="Sitrit Y."/>
            <person name="Splivallo R."/>
            <person name="Traeger S."/>
            <person name="Wang M."/>
            <person name="Zifcakova L."/>
            <person name="Wipf D."/>
            <person name="Zambonelli A."/>
            <person name="Paolocci F."/>
            <person name="Nowrousian M."/>
            <person name="Ottonello S."/>
            <person name="Baldrian P."/>
            <person name="Spatafora J.W."/>
            <person name="Henrissat B."/>
            <person name="Nagy L.G."/>
            <person name="Aury J.M."/>
            <person name="Wincker P."/>
            <person name="Grigoriev I.V."/>
            <person name="Bonfante P."/>
            <person name="Martin F.M."/>
        </authorList>
    </citation>
    <scope>NUCLEOTIDE SEQUENCE [LARGE SCALE GENOMIC DNA]</scope>
    <source>
        <strain evidence="1 2">RN42</strain>
    </source>
</reference>